<protein>
    <recommendedName>
        <fullName evidence="3">SAV-6107-like HEPN domain-containing protein</fullName>
    </recommendedName>
</protein>
<evidence type="ECO:0000313" key="2">
    <source>
        <dbReference type="Proteomes" id="UP001597168"/>
    </source>
</evidence>
<evidence type="ECO:0000313" key="1">
    <source>
        <dbReference type="EMBL" id="MFD1148080.1"/>
    </source>
</evidence>
<gene>
    <name evidence="1" type="ORF">ACFQ3T_13180</name>
</gene>
<sequence length="90" mass="9996">MRSSREAVARWNLAYAEQTEALFAASTVDDPTTVLRLADSYLAVARAWRILAADLGVPLWARHACAVAAEEFDRRARIEHARVNPDEDGT</sequence>
<dbReference type="EMBL" id="JBHTLK010000054">
    <property type="protein sequence ID" value="MFD1148080.1"/>
    <property type="molecule type" value="Genomic_DNA"/>
</dbReference>
<proteinExistence type="predicted"/>
<dbReference type="Proteomes" id="UP001597168">
    <property type="component" value="Unassembled WGS sequence"/>
</dbReference>
<accession>A0ABW3QU53</accession>
<organism evidence="1 2">
    <name type="scientific">Saccharothrix hoggarensis</name>
    <dbReference type="NCBI Taxonomy" id="913853"/>
    <lineage>
        <taxon>Bacteria</taxon>
        <taxon>Bacillati</taxon>
        <taxon>Actinomycetota</taxon>
        <taxon>Actinomycetes</taxon>
        <taxon>Pseudonocardiales</taxon>
        <taxon>Pseudonocardiaceae</taxon>
        <taxon>Saccharothrix</taxon>
    </lineage>
</organism>
<dbReference type="RefSeq" id="WP_380723521.1">
    <property type="nucleotide sequence ID" value="NZ_JBHTLK010000054.1"/>
</dbReference>
<reference evidence="2" key="1">
    <citation type="journal article" date="2019" name="Int. J. Syst. Evol. Microbiol.">
        <title>The Global Catalogue of Microorganisms (GCM) 10K type strain sequencing project: providing services to taxonomists for standard genome sequencing and annotation.</title>
        <authorList>
            <consortium name="The Broad Institute Genomics Platform"/>
            <consortium name="The Broad Institute Genome Sequencing Center for Infectious Disease"/>
            <person name="Wu L."/>
            <person name="Ma J."/>
        </authorList>
    </citation>
    <scope>NUCLEOTIDE SEQUENCE [LARGE SCALE GENOMIC DNA]</scope>
    <source>
        <strain evidence="2">CCUG 60214</strain>
    </source>
</reference>
<name>A0ABW3QU53_9PSEU</name>
<keyword evidence="2" id="KW-1185">Reference proteome</keyword>
<comment type="caution">
    <text evidence="1">The sequence shown here is derived from an EMBL/GenBank/DDBJ whole genome shotgun (WGS) entry which is preliminary data.</text>
</comment>
<evidence type="ECO:0008006" key="3">
    <source>
        <dbReference type="Google" id="ProtNLM"/>
    </source>
</evidence>